<dbReference type="InterPro" id="IPR036164">
    <property type="entry name" value="bL21-like_sf"/>
</dbReference>
<protein>
    <recommendedName>
        <fullName evidence="4 5">50S ribosomal protein L21</fullName>
    </recommendedName>
</protein>
<keyword evidence="3 5" id="KW-0687">Ribonucleoprotein</keyword>
<dbReference type="InterPro" id="IPR001787">
    <property type="entry name" value="Ribosomal_bL21"/>
</dbReference>
<reference evidence="6 7" key="1">
    <citation type="journal article" date="2015" name="Nature">
        <title>rRNA introns, odd ribosomes, and small enigmatic genomes across a large radiation of phyla.</title>
        <authorList>
            <person name="Brown C.T."/>
            <person name="Hug L.A."/>
            <person name="Thomas B.C."/>
            <person name="Sharon I."/>
            <person name="Castelle C.J."/>
            <person name="Singh A."/>
            <person name="Wilkins M.J."/>
            <person name="Williams K.H."/>
            <person name="Banfield J.F."/>
        </authorList>
    </citation>
    <scope>NUCLEOTIDE SEQUENCE [LARGE SCALE GENOMIC DNA]</scope>
</reference>
<dbReference type="GO" id="GO:0005840">
    <property type="term" value="C:ribosome"/>
    <property type="evidence" value="ECO:0007669"/>
    <property type="project" value="UniProtKB-KW"/>
</dbReference>
<accession>A0A0G0UGQ5</accession>
<dbReference type="InterPro" id="IPR028909">
    <property type="entry name" value="bL21-like"/>
</dbReference>
<organism evidence="6 7">
    <name type="scientific">Candidatus Curtissbacteria bacterium GW2011_GWA1_41_11</name>
    <dbReference type="NCBI Taxonomy" id="1618409"/>
    <lineage>
        <taxon>Bacteria</taxon>
        <taxon>Candidatus Curtissiibacteriota</taxon>
    </lineage>
</organism>
<comment type="similarity">
    <text evidence="1 5">Belongs to the bacterial ribosomal protein bL21 family.</text>
</comment>
<keyword evidence="2 5" id="KW-0689">Ribosomal protein</keyword>
<dbReference type="GO" id="GO:0019843">
    <property type="term" value="F:rRNA binding"/>
    <property type="evidence" value="ECO:0007669"/>
    <property type="project" value="UniProtKB-KW"/>
</dbReference>
<evidence type="ECO:0000313" key="7">
    <source>
        <dbReference type="Proteomes" id="UP000034854"/>
    </source>
</evidence>
<dbReference type="SUPFAM" id="SSF141091">
    <property type="entry name" value="L21p-like"/>
    <property type="match status" value="1"/>
</dbReference>
<dbReference type="EMBL" id="LCAG01000001">
    <property type="protein sequence ID" value="KKR88054.1"/>
    <property type="molecule type" value="Genomic_DNA"/>
</dbReference>
<evidence type="ECO:0000256" key="2">
    <source>
        <dbReference type="ARBA" id="ARBA00022980"/>
    </source>
</evidence>
<dbReference type="PANTHER" id="PTHR21349">
    <property type="entry name" value="50S RIBOSOMAL PROTEIN L21"/>
    <property type="match status" value="1"/>
</dbReference>
<dbReference type="Pfam" id="PF00829">
    <property type="entry name" value="Ribosomal_L21p"/>
    <property type="match status" value="1"/>
</dbReference>
<dbReference type="Proteomes" id="UP000034854">
    <property type="component" value="Unassembled WGS sequence"/>
</dbReference>
<dbReference type="AlphaFoldDB" id="A0A0G0UGQ5"/>
<dbReference type="GO" id="GO:0003735">
    <property type="term" value="F:structural constituent of ribosome"/>
    <property type="evidence" value="ECO:0007669"/>
    <property type="project" value="InterPro"/>
</dbReference>
<keyword evidence="5" id="KW-0694">RNA-binding</keyword>
<sequence>MPEATVNFDQVLLIVKGDKMEIGKPLVDKAKVRAKVLENFKEKKIRVVKFKSKSRYLRTRGHRQKKTKVLIEKIAS</sequence>
<dbReference type="GO" id="GO:0006412">
    <property type="term" value="P:translation"/>
    <property type="evidence" value="ECO:0007669"/>
    <property type="project" value="InterPro"/>
</dbReference>
<evidence type="ECO:0000256" key="1">
    <source>
        <dbReference type="ARBA" id="ARBA00008563"/>
    </source>
</evidence>
<keyword evidence="5" id="KW-0699">rRNA-binding</keyword>
<name>A0A0G0UGQ5_9BACT</name>
<dbReference type="GO" id="GO:1990904">
    <property type="term" value="C:ribonucleoprotein complex"/>
    <property type="evidence" value="ECO:0007669"/>
    <property type="project" value="UniProtKB-KW"/>
</dbReference>
<comment type="function">
    <text evidence="5">This protein binds to 23S rRNA in the presence of protein L20.</text>
</comment>
<dbReference type="PANTHER" id="PTHR21349:SF0">
    <property type="entry name" value="LARGE RIBOSOMAL SUBUNIT PROTEIN BL21M"/>
    <property type="match status" value="1"/>
</dbReference>
<dbReference type="NCBIfam" id="TIGR00061">
    <property type="entry name" value="L21"/>
    <property type="match status" value="1"/>
</dbReference>
<proteinExistence type="inferred from homology"/>
<evidence type="ECO:0000256" key="4">
    <source>
        <dbReference type="ARBA" id="ARBA00035483"/>
    </source>
</evidence>
<evidence type="ECO:0000313" key="6">
    <source>
        <dbReference type="EMBL" id="KKR88054.1"/>
    </source>
</evidence>
<comment type="caution">
    <text evidence="6">The sequence shown here is derived from an EMBL/GenBank/DDBJ whole genome shotgun (WGS) entry which is preliminary data.</text>
</comment>
<gene>
    <name evidence="6" type="ORF">UU34_C0001G0051</name>
</gene>
<evidence type="ECO:0000256" key="3">
    <source>
        <dbReference type="ARBA" id="ARBA00023274"/>
    </source>
</evidence>
<dbReference type="GO" id="GO:0005737">
    <property type="term" value="C:cytoplasm"/>
    <property type="evidence" value="ECO:0007669"/>
    <property type="project" value="UniProtKB-ARBA"/>
</dbReference>
<evidence type="ECO:0000256" key="5">
    <source>
        <dbReference type="RuleBase" id="RU000562"/>
    </source>
</evidence>